<keyword evidence="3" id="KW-1185">Reference proteome</keyword>
<evidence type="ECO:0000313" key="2">
    <source>
        <dbReference type="EMBL" id="URE46379.1"/>
    </source>
</evidence>
<dbReference type="Proteomes" id="UP001055439">
    <property type="component" value="Chromosome 9"/>
</dbReference>
<proteinExistence type="predicted"/>
<feature type="region of interest" description="Disordered" evidence="1">
    <location>
        <begin position="1"/>
        <end position="32"/>
    </location>
</feature>
<dbReference type="EMBL" id="CP097511">
    <property type="protein sequence ID" value="URE46379.1"/>
    <property type="molecule type" value="Genomic_DNA"/>
</dbReference>
<dbReference type="AlphaFoldDB" id="A0A9E7I6I8"/>
<evidence type="ECO:0000256" key="1">
    <source>
        <dbReference type="SAM" id="MobiDB-lite"/>
    </source>
</evidence>
<protein>
    <submittedName>
        <fullName evidence="2">Uncharacterized protein</fullName>
    </submittedName>
</protein>
<gene>
    <name evidence="2" type="ORF">MUK42_07102</name>
</gene>
<accession>A0A9E7I6I8</accession>
<reference evidence="2" key="1">
    <citation type="submission" date="2022-05" db="EMBL/GenBank/DDBJ databases">
        <title>The Musa troglodytarum L. genome provides insights into the mechanism of non-climacteric behaviour and enrichment of carotenoids.</title>
        <authorList>
            <person name="Wang J."/>
        </authorList>
    </citation>
    <scope>NUCLEOTIDE SEQUENCE</scope>
    <source>
        <tissue evidence="2">Leaf</tissue>
    </source>
</reference>
<name>A0A9E7I6I8_9LILI</name>
<sequence length="153" mass="16831">MSPRVSSTPSDLRRVASDGRWPVGSPRGSRRITMRRPLAWRGSACGRGTHAWVSRGHGMRSIVIHHHHIGDEQNINATSDAKGEAQPPNCAPRIAGESFTARSLALPHLHPRFGGRCALKSVELFVRILGEIRSHARGLKFDDSIDEFALELS</sequence>
<feature type="compositionally biased region" description="Polar residues" evidence="1">
    <location>
        <begin position="1"/>
        <end position="10"/>
    </location>
</feature>
<evidence type="ECO:0000313" key="3">
    <source>
        <dbReference type="Proteomes" id="UP001055439"/>
    </source>
</evidence>
<organism evidence="2 3">
    <name type="scientific">Musa troglodytarum</name>
    <name type="common">fe'i banana</name>
    <dbReference type="NCBI Taxonomy" id="320322"/>
    <lineage>
        <taxon>Eukaryota</taxon>
        <taxon>Viridiplantae</taxon>
        <taxon>Streptophyta</taxon>
        <taxon>Embryophyta</taxon>
        <taxon>Tracheophyta</taxon>
        <taxon>Spermatophyta</taxon>
        <taxon>Magnoliopsida</taxon>
        <taxon>Liliopsida</taxon>
        <taxon>Zingiberales</taxon>
        <taxon>Musaceae</taxon>
        <taxon>Musa</taxon>
    </lineage>
</organism>